<dbReference type="AlphaFoldDB" id="A0A1Q5UKE0"/>
<evidence type="ECO:0000313" key="2">
    <source>
        <dbReference type="EMBL" id="OKP12919.1"/>
    </source>
</evidence>
<dbReference type="Proteomes" id="UP000186955">
    <property type="component" value="Unassembled WGS sequence"/>
</dbReference>
<proteinExistence type="predicted"/>
<accession>A0A1Q5UKE0</accession>
<comment type="caution">
    <text evidence="2">The sequence shown here is derived from an EMBL/GenBank/DDBJ whole genome shotgun (WGS) entry which is preliminary data.</text>
</comment>
<organism evidence="2 3">
    <name type="scientific">Penicillium subrubescens</name>
    <dbReference type="NCBI Taxonomy" id="1316194"/>
    <lineage>
        <taxon>Eukaryota</taxon>
        <taxon>Fungi</taxon>
        <taxon>Dikarya</taxon>
        <taxon>Ascomycota</taxon>
        <taxon>Pezizomycotina</taxon>
        <taxon>Eurotiomycetes</taxon>
        <taxon>Eurotiomycetidae</taxon>
        <taxon>Eurotiales</taxon>
        <taxon>Aspergillaceae</taxon>
        <taxon>Penicillium</taxon>
    </lineage>
</organism>
<dbReference type="EMBL" id="MNBE01000166">
    <property type="protein sequence ID" value="OKP12919.1"/>
    <property type="molecule type" value="Genomic_DNA"/>
</dbReference>
<gene>
    <name evidence="2" type="ORF">PENSUB_1362</name>
</gene>
<dbReference type="PANTHER" id="PTHR45737">
    <property type="entry name" value="VON WILLEBRAND FACTOR A DOMAIN-CONTAINING PROTEIN 5A"/>
    <property type="match status" value="1"/>
</dbReference>
<feature type="region of interest" description="Disordered" evidence="1">
    <location>
        <begin position="125"/>
        <end position="152"/>
    </location>
</feature>
<sequence>MGGCALLEASNARQMVQMQASPVFARTPPPPPPAPGASLSGAVAEAPMEQNLRMVSSPVSSFGAPSPPPSSQPAFGAFGQAQPLAQSAFEAPPGDLFGSSTQPSTGGSLFGRASSGSNPFANITVPTPLSMPSQKKASLTARQEPDNAKPAQLTKPSKVHALVGLQTFEGNWEWAQSLFDVLGYNMADIQVRVLHLLQVESLGTDAANIVATVLAGAFLLNKNADSRSVWELVYDKVEFWVSKILDQVCFQVIEAHKNEIMALV</sequence>
<dbReference type="STRING" id="1316194.A0A1Q5UKE0"/>
<keyword evidence="3" id="KW-1185">Reference proteome</keyword>
<evidence type="ECO:0000313" key="3">
    <source>
        <dbReference type="Proteomes" id="UP000186955"/>
    </source>
</evidence>
<name>A0A1Q5UKE0_9EURO</name>
<protein>
    <submittedName>
        <fullName evidence="2">Uncharacterized protein</fullName>
    </submittedName>
</protein>
<evidence type="ECO:0000256" key="1">
    <source>
        <dbReference type="SAM" id="MobiDB-lite"/>
    </source>
</evidence>
<dbReference type="PANTHER" id="PTHR45737:SF6">
    <property type="entry name" value="VON WILLEBRAND FACTOR A DOMAIN-CONTAINING PROTEIN 5A"/>
    <property type="match status" value="1"/>
</dbReference>
<feature type="compositionally biased region" description="Polar residues" evidence="1">
    <location>
        <begin position="125"/>
        <end position="141"/>
    </location>
</feature>
<reference evidence="2 3" key="1">
    <citation type="submission" date="2016-10" db="EMBL/GenBank/DDBJ databases">
        <title>Genome sequence of the ascomycete fungus Penicillium subrubescens.</title>
        <authorList>
            <person name="De Vries R.P."/>
            <person name="Peng M."/>
            <person name="Dilokpimol A."/>
            <person name="Hilden K."/>
            <person name="Makela M.R."/>
            <person name="Grigoriev I."/>
            <person name="Riley R."/>
            <person name="Granchi Z."/>
        </authorList>
    </citation>
    <scope>NUCLEOTIDE SEQUENCE [LARGE SCALE GENOMIC DNA]</scope>
    <source>
        <strain evidence="2 3">CBS 132785</strain>
    </source>
</reference>